<gene>
    <name evidence="6" type="ORF">PPRIM_AZ9-3.1.T1490041</name>
</gene>
<dbReference type="PANTHER" id="PTHR38924:SF2">
    <property type="entry name" value="CHROMOSOME UNDETERMINED SCAFFOLD_10, WHOLE GENOME SHOTGUN SEQUENCE"/>
    <property type="match status" value="1"/>
</dbReference>
<dbReference type="SMART" id="SM00396">
    <property type="entry name" value="ZnF_UBR1"/>
    <property type="match status" value="1"/>
</dbReference>
<evidence type="ECO:0000313" key="7">
    <source>
        <dbReference type="Proteomes" id="UP000688137"/>
    </source>
</evidence>
<protein>
    <recommendedName>
        <fullName evidence="5">UBR-type domain-containing protein</fullName>
    </recommendedName>
</protein>
<evidence type="ECO:0000256" key="3">
    <source>
        <dbReference type="ARBA" id="ARBA00022833"/>
    </source>
</evidence>
<evidence type="ECO:0000256" key="2">
    <source>
        <dbReference type="ARBA" id="ARBA00022771"/>
    </source>
</evidence>
<dbReference type="PROSITE" id="PS51157">
    <property type="entry name" value="ZF_UBR"/>
    <property type="match status" value="1"/>
</dbReference>
<evidence type="ECO:0000313" key="6">
    <source>
        <dbReference type="EMBL" id="CAD8111795.1"/>
    </source>
</evidence>
<sequence>MQSKEFIQQALEDLYYNYQGKLEMDELYNLLISKNSLDQKDITQKVHSVCGAQINKGSLSFQCFDCSGDFNHMICIKCFDIKKHINHKFALRDSSGCCDCGDINSINLGICDHHQGHSKINKQEIIAQISEDVQNNTQIFIKCLNNILNQLYLQIKPKSTNIPFYVKIYHLAVKKNFTKLIDIIQLQDYYEIFSKALFYHNILIKYISWFIEINHKNLFLITSILQQIDENSNQMIVENIFERQLVLESLGPFQGEKIEQIFYAFHADDEFKQLTHVIFMNNYHKFHYFLFVNQIVFKLLQGIYEDLENYDEEQNNINLQTIENTVAQQIQQEKIDKNYNFVQIYITTFRGQHTQFCTQKMLEIFFLPLNCSHYLQSLIECQDIYFKDVDFGQDFSFLHLNLLSFRLDCSWFKYALMNSFKQILDNKFDSFQENIITQNDYEEFQKRQFIFTQLIHSFNNVKKQQQNYQIDKLGVQQNDLINAALIISYQSLQLNIFNRMLQSLRSLMPKIIGKRNLSRIILQQCYQKLNQDIQNYMKFEQIDNFCLNYLNTEFNSQNQKQICDQYHKLSLKLLKRPIIANLIFIELLVLEYFEGSFKDKQQFLNHLMQVLRIENLQDLRLLFNFLLVDSLQNLITFNFDQQKRLYFKYSSINKNQSQMESIDLAFIKLYLFLFEQDGLLFFGEIFKKFRIPDKIIASQIYNFILLSIMASELEFWNVLQMVEEKIEIYPDELKSAINYTIINIFNQSSSLSYTDIEKYVQQLKIKTDQSLQNFVQQVCQLDQISKKFTLKKDLQLYFDPILFYKNKTIYGQLLDRLIDQRKSQEFINFGNYIQYRADDIIKQMKSNQNTIFFDIFILLANKPFITQLIQKIQQQQTLQGYQLLNYLIIILSKQQNKIDKELFELIQSLIQHQNQNDQKGVEYLNQIINNLKQLFEKESNTFKDQNIKKQVFDKSKIKNKYLEKQIQFNNQLDVNLQSELLQQKFDENDYCQSCKLHLNNNDKYTPIFIQTFAKQNLYEIMPTALHNELNAQAFNLLNISSCKHQFHFECLTKSFKNLYQQNLPQWISSHCPICQQSCNILLPMTELEIHYDQFNLDVQAVLIELNLDQQFFQKYEDQENLILFEIFYQILNNILIQIFVQKVDFQRSSKIQIFQQFFKILQYTYNKINYKQNILNFKRGQIFILDLLLLIENYVMKLINKNDYEQEISNILLQLPVQNDDIVKILFSCFDIEFNEKLFKQEKNTKQLSFITDFYQIQNEISNQIAILLGNNFEIFRHRYIKNLCKKCGFFNYNYQKSKDIALCLLCLKTFCLGSCQNKQFGNLTIHIEEEHNGHSIYVCLSSGKVIITSYPIQLVNFLTLFYNNLGQELEQITYHNQDWNNYKLDMEKVDQISKIILLNQYQHIVRNALNDQNRQNIRRNL</sequence>
<dbReference type="PANTHER" id="PTHR38924">
    <property type="entry name" value="ASPARAGINE AND ASPARTATE RICH PROTEIN 1"/>
    <property type="match status" value="1"/>
</dbReference>
<keyword evidence="7" id="KW-1185">Reference proteome</keyword>
<keyword evidence="3" id="KW-0862">Zinc</keyword>
<name>A0A8S1Q999_PARPR</name>
<dbReference type="Proteomes" id="UP000688137">
    <property type="component" value="Unassembled WGS sequence"/>
</dbReference>
<dbReference type="OMA" id="DYCQSCK"/>
<dbReference type="InterPro" id="IPR003126">
    <property type="entry name" value="Znf_UBR"/>
</dbReference>
<dbReference type="GO" id="GO:0008270">
    <property type="term" value="F:zinc ion binding"/>
    <property type="evidence" value="ECO:0007669"/>
    <property type="project" value="UniProtKB-KW"/>
</dbReference>
<dbReference type="CDD" id="cd19670">
    <property type="entry name" value="UBR-box_UBR1_2_3"/>
    <property type="match status" value="1"/>
</dbReference>
<keyword evidence="2" id="KW-0863">Zinc-finger</keyword>
<evidence type="ECO:0000259" key="5">
    <source>
        <dbReference type="PROSITE" id="PS51157"/>
    </source>
</evidence>
<organism evidence="6 7">
    <name type="scientific">Paramecium primaurelia</name>
    <dbReference type="NCBI Taxonomy" id="5886"/>
    <lineage>
        <taxon>Eukaryota</taxon>
        <taxon>Sar</taxon>
        <taxon>Alveolata</taxon>
        <taxon>Ciliophora</taxon>
        <taxon>Intramacronucleata</taxon>
        <taxon>Oligohymenophorea</taxon>
        <taxon>Peniculida</taxon>
        <taxon>Parameciidae</taxon>
        <taxon>Paramecium</taxon>
    </lineage>
</organism>
<accession>A0A8S1Q999</accession>
<evidence type="ECO:0000256" key="4">
    <source>
        <dbReference type="PROSITE-ProRule" id="PRU00508"/>
    </source>
</evidence>
<keyword evidence="1" id="KW-0479">Metal-binding</keyword>
<evidence type="ECO:0000256" key="1">
    <source>
        <dbReference type="ARBA" id="ARBA00022723"/>
    </source>
</evidence>
<feature type="zinc finger region" description="UBR-type" evidence="4">
    <location>
        <begin position="48"/>
        <end position="116"/>
    </location>
</feature>
<feature type="domain" description="UBR-type" evidence="5">
    <location>
        <begin position="48"/>
        <end position="116"/>
    </location>
</feature>
<proteinExistence type="predicted"/>
<reference evidence="6" key="1">
    <citation type="submission" date="2021-01" db="EMBL/GenBank/DDBJ databases">
        <authorList>
            <consortium name="Genoscope - CEA"/>
            <person name="William W."/>
        </authorList>
    </citation>
    <scope>NUCLEOTIDE SEQUENCE</scope>
</reference>
<dbReference type="EMBL" id="CAJJDM010000153">
    <property type="protein sequence ID" value="CAD8111795.1"/>
    <property type="molecule type" value="Genomic_DNA"/>
</dbReference>
<comment type="caution">
    <text evidence="6">The sequence shown here is derived from an EMBL/GenBank/DDBJ whole genome shotgun (WGS) entry which is preliminary data.</text>
</comment>
<dbReference type="Pfam" id="PF02207">
    <property type="entry name" value="zf-UBR"/>
    <property type="match status" value="1"/>
</dbReference>